<proteinExistence type="inferred from homology"/>
<feature type="region of interest" description="Disordered" evidence="2">
    <location>
        <begin position="575"/>
        <end position="617"/>
    </location>
</feature>
<dbReference type="Proteomes" id="UP000699462">
    <property type="component" value="Unassembled WGS sequence"/>
</dbReference>
<evidence type="ECO:0000256" key="2">
    <source>
        <dbReference type="SAM" id="MobiDB-lite"/>
    </source>
</evidence>
<dbReference type="InterPro" id="IPR011989">
    <property type="entry name" value="ARM-like"/>
</dbReference>
<evidence type="ECO:0000259" key="3">
    <source>
        <dbReference type="PROSITE" id="PS50011"/>
    </source>
</evidence>
<organism evidence="4 5">
    <name type="scientific">Paragonimus westermani</name>
    <dbReference type="NCBI Taxonomy" id="34504"/>
    <lineage>
        <taxon>Eukaryota</taxon>
        <taxon>Metazoa</taxon>
        <taxon>Spiralia</taxon>
        <taxon>Lophotrochozoa</taxon>
        <taxon>Platyhelminthes</taxon>
        <taxon>Trematoda</taxon>
        <taxon>Digenea</taxon>
        <taxon>Plagiorchiida</taxon>
        <taxon>Troglotremata</taxon>
        <taxon>Troglotrematidae</taxon>
        <taxon>Paragonimus</taxon>
    </lineage>
</organism>
<dbReference type="PANTHER" id="PTHR12984">
    <property type="entry name" value="SCY1-RELATED S/T PROTEIN KINASE-LIKE"/>
    <property type="match status" value="1"/>
</dbReference>
<dbReference type="PANTHER" id="PTHR12984:SF15">
    <property type="entry name" value="PROTEIN-ASSOCIATING WITH THE CARBOXYL-TERMINAL DOMAIN OF EZRIN"/>
    <property type="match status" value="1"/>
</dbReference>
<gene>
    <name evidence="4" type="ORF">P879_08075</name>
</gene>
<protein>
    <recommendedName>
        <fullName evidence="3">Protein kinase domain-containing protein</fullName>
    </recommendedName>
</protein>
<keyword evidence="5" id="KW-1185">Reference proteome</keyword>
<dbReference type="SMART" id="SM00220">
    <property type="entry name" value="S_TKc"/>
    <property type="match status" value="1"/>
</dbReference>
<dbReference type="AlphaFoldDB" id="A0A8T0DFA5"/>
<dbReference type="PROSITE" id="PS50011">
    <property type="entry name" value="PROTEIN_KINASE_DOM"/>
    <property type="match status" value="1"/>
</dbReference>
<feature type="compositionally biased region" description="Polar residues" evidence="2">
    <location>
        <begin position="585"/>
        <end position="608"/>
    </location>
</feature>
<dbReference type="Gene3D" id="1.25.10.10">
    <property type="entry name" value="Leucine-rich Repeat Variant"/>
    <property type="match status" value="1"/>
</dbReference>
<reference evidence="4 5" key="1">
    <citation type="submission" date="2019-07" db="EMBL/GenBank/DDBJ databases">
        <title>Annotation for the trematode Paragonimus westermani.</title>
        <authorList>
            <person name="Choi Y.-J."/>
        </authorList>
    </citation>
    <scope>NUCLEOTIDE SEQUENCE [LARGE SCALE GENOMIC DNA]</scope>
    <source>
        <strain evidence="4">180907_Pwestermani</strain>
    </source>
</reference>
<name>A0A8T0DFA5_9TREM</name>
<dbReference type="InterPro" id="IPR051177">
    <property type="entry name" value="CIK-Related_Protein"/>
</dbReference>
<evidence type="ECO:0000313" key="5">
    <source>
        <dbReference type="Proteomes" id="UP000699462"/>
    </source>
</evidence>
<evidence type="ECO:0000313" key="4">
    <source>
        <dbReference type="EMBL" id="KAF8566450.1"/>
    </source>
</evidence>
<comment type="caution">
    <text evidence="4">The sequence shown here is derived from an EMBL/GenBank/DDBJ whole genome shotgun (WGS) entry which is preliminary data.</text>
</comment>
<dbReference type="SUPFAM" id="SSF56112">
    <property type="entry name" value="Protein kinase-like (PK-like)"/>
    <property type="match status" value="1"/>
</dbReference>
<sequence length="708" mass="80303">MGNGTSELSVQPLDPQLFQGDILINQTFMYDVTIHHTTQKAFSKHRIIKFKQIDRQNEGLVKLKNRPNMQFCLEKHFQLSELLKNASIPARCRHPSILCIQRTISDPINNCLYFVTEPCLPLRFLIKFCSETDVLRGARSMLSALKFVHSSLNSSHNNLRLNSILVSPESQWKLSGFEYTLPFDQMNKHVIELLERLYEETDQPVTYSYSRTHPFCYDVYMFSRLFTQIIKEYCSGSMLFVDFLQVLHKSCMHPQPRVRLPPGHLLAHPLFQHPLISSVEFLENYMTYSDSERTDFFRTFNEKIAKHLTDDVLCVTVLPRCFQNSIFLDPPSHGLIAQILHPYDDSQLDDKNPATESDVGHRSCVSHTAFTTYLTPLILSKFRIHERLTRIILLTNFTGYVHLFQPNDLRDTVLPEVCMGVFDRYDPLSSLSLQAIGMLSSVLGATYTLNALRETENGLRRMNRFPTDTLKHEPQLWPRAHLFSEAAPKINRQQRELPLSELAMSAMESTEAQRRSLSLAQMAALSANYEPNSNAKLLDDMFIEDGHISRPKSLTGSAIRMTEARYVNSSTLAPVNEAPSVDGASAQQSPSVNHWTSSSSSCPTNSECMPNGSIHYDDEPEGKIDSTEIVKNVQNHTQKTTAGVCGEMCSSQPNHNRSCESDRVTDCDHPEENFALNPTDLSTEKPSPLIINPGAHDVKDEVCGDLHF</sequence>
<dbReference type="InterPro" id="IPR011009">
    <property type="entry name" value="Kinase-like_dom_sf"/>
</dbReference>
<dbReference type="InterPro" id="IPR000719">
    <property type="entry name" value="Prot_kinase_dom"/>
</dbReference>
<dbReference type="Gene3D" id="1.10.510.10">
    <property type="entry name" value="Transferase(Phosphotransferase) domain 1"/>
    <property type="match status" value="1"/>
</dbReference>
<dbReference type="GO" id="GO:0004672">
    <property type="term" value="F:protein kinase activity"/>
    <property type="evidence" value="ECO:0007669"/>
    <property type="project" value="InterPro"/>
</dbReference>
<feature type="domain" description="Protein kinase" evidence="3">
    <location>
        <begin position="1"/>
        <end position="313"/>
    </location>
</feature>
<dbReference type="GO" id="GO:0005524">
    <property type="term" value="F:ATP binding"/>
    <property type="evidence" value="ECO:0007669"/>
    <property type="project" value="InterPro"/>
</dbReference>
<accession>A0A8T0DFA5</accession>
<dbReference type="EMBL" id="JTDF01005082">
    <property type="protein sequence ID" value="KAF8566450.1"/>
    <property type="molecule type" value="Genomic_DNA"/>
</dbReference>
<evidence type="ECO:0000256" key="1">
    <source>
        <dbReference type="ARBA" id="ARBA00038349"/>
    </source>
</evidence>
<dbReference type="OrthoDB" id="9942861at2759"/>
<comment type="similarity">
    <text evidence="1">Belongs to the protein kinase superfamily.</text>
</comment>